<organism evidence="2 3">
    <name type="scientific">Rhynchosporium secalis</name>
    <name type="common">Barley scald fungus</name>
    <dbReference type="NCBI Taxonomy" id="38038"/>
    <lineage>
        <taxon>Eukaryota</taxon>
        <taxon>Fungi</taxon>
        <taxon>Dikarya</taxon>
        <taxon>Ascomycota</taxon>
        <taxon>Pezizomycotina</taxon>
        <taxon>Leotiomycetes</taxon>
        <taxon>Helotiales</taxon>
        <taxon>Ploettnerulaceae</taxon>
        <taxon>Rhynchosporium</taxon>
    </lineage>
</organism>
<dbReference type="EMBL" id="FJVC01000102">
    <property type="protein sequence ID" value="CZT42767.1"/>
    <property type="molecule type" value="Genomic_DNA"/>
</dbReference>
<feature type="chain" id="PRO_5012181648" evidence="1">
    <location>
        <begin position="16"/>
        <end position="50"/>
    </location>
</feature>
<name>A0A1E1M0X5_RHYSE</name>
<evidence type="ECO:0000313" key="2">
    <source>
        <dbReference type="EMBL" id="CZT42767.1"/>
    </source>
</evidence>
<protein>
    <submittedName>
        <fullName evidence="2">Uncharacterized protein</fullName>
    </submittedName>
</protein>
<evidence type="ECO:0000313" key="3">
    <source>
        <dbReference type="Proteomes" id="UP000177625"/>
    </source>
</evidence>
<keyword evidence="3" id="KW-1185">Reference proteome</keyword>
<evidence type="ECO:0000256" key="1">
    <source>
        <dbReference type="SAM" id="SignalP"/>
    </source>
</evidence>
<sequence>MALMLFWLPSHLAHGFQTASCATLTLFNHGIDGWFRVDCHLLPTPIPYAE</sequence>
<keyword evidence="1" id="KW-0732">Signal</keyword>
<proteinExistence type="predicted"/>
<gene>
    <name evidence="2" type="ORF">RSE6_02715</name>
</gene>
<reference evidence="3" key="1">
    <citation type="submission" date="2016-03" db="EMBL/GenBank/DDBJ databases">
        <authorList>
            <person name="Guldener U."/>
        </authorList>
    </citation>
    <scope>NUCLEOTIDE SEQUENCE [LARGE SCALE GENOMIC DNA]</scope>
</reference>
<accession>A0A1E1M0X5</accession>
<feature type="signal peptide" evidence="1">
    <location>
        <begin position="1"/>
        <end position="15"/>
    </location>
</feature>
<dbReference type="AlphaFoldDB" id="A0A1E1M0X5"/>
<dbReference type="Proteomes" id="UP000177625">
    <property type="component" value="Unassembled WGS sequence"/>
</dbReference>